<feature type="domain" description="MacB-like periplasmic core" evidence="9">
    <location>
        <begin position="20"/>
        <end position="255"/>
    </location>
</feature>
<comment type="similarity">
    <text evidence="6">Belongs to the ABC-4 integral membrane protein family.</text>
</comment>
<keyword evidence="4 7" id="KW-1133">Transmembrane helix</keyword>
<dbReference type="EMBL" id="CP022742">
    <property type="protein sequence ID" value="ASU24283.1"/>
    <property type="molecule type" value="Genomic_DNA"/>
</dbReference>
<keyword evidence="3 7" id="KW-0812">Transmembrane</keyword>
<dbReference type="KEGG" id="vqi:CCZ37_17705"/>
<evidence type="ECO:0000256" key="1">
    <source>
        <dbReference type="ARBA" id="ARBA00004651"/>
    </source>
</evidence>
<evidence type="ECO:0000256" key="3">
    <source>
        <dbReference type="ARBA" id="ARBA00022692"/>
    </source>
</evidence>
<evidence type="ECO:0000313" key="10">
    <source>
        <dbReference type="EMBL" id="ASU24283.1"/>
    </source>
</evidence>
<feature type="transmembrane region" description="Helical" evidence="7">
    <location>
        <begin position="286"/>
        <end position="310"/>
    </location>
</feature>
<comment type="subcellular location">
    <subcellularLocation>
        <location evidence="1">Cell membrane</location>
        <topology evidence="1">Multi-pass membrane protein</topology>
    </subcellularLocation>
</comment>
<dbReference type="Pfam" id="PF02687">
    <property type="entry name" value="FtsX"/>
    <property type="match status" value="1"/>
</dbReference>
<protein>
    <submittedName>
        <fullName evidence="10">Peptide ABC transporter permease</fullName>
    </submittedName>
</protein>
<dbReference type="Proteomes" id="UP000215148">
    <property type="component" value="Chromosome 2"/>
</dbReference>
<evidence type="ECO:0000256" key="5">
    <source>
        <dbReference type="ARBA" id="ARBA00023136"/>
    </source>
</evidence>
<dbReference type="InterPro" id="IPR025857">
    <property type="entry name" value="MacB_PCD"/>
</dbReference>
<reference evidence="10 11" key="1">
    <citation type="submission" date="2017-08" db="EMBL/GenBank/DDBJ databases">
        <title>The Vibrio qinghaiensis sp.-Q67 is a luminous bacteria isolated firstly from Qinghai lake, Qinghai province, China, which has been proved to be very sensitive to detect environmental and food pollutants. Therefore, complete genome analysis of V. qinghaiensis sp.-Q67 highlights the potential application of this strain on detection of hazards in the contaminated environments.</title>
        <authorList>
            <person name="Gong L."/>
        </authorList>
    </citation>
    <scope>NUCLEOTIDE SEQUENCE [LARGE SCALE GENOMIC DNA]</scope>
    <source>
        <strain evidence="10 11">Q67</strain>
    </source>
</reference>
<dbReference type="GO" id="GO:0005886">
    <property type="term" value="C:plasma membrane"/>
    <property type="evidence" value="ECO:0007669"/>
    <property type="project" value="UniProtKB-SubCell"/>
</dbReference>
<evidence type="ECO:0000256" key="2">
    <source>
        <dbReference type="ARBA" id="ARBA00022475"/>
    </source>
</evidence>
<dbReference type="PANTHER" id="PTHR30572">
    <property type="entry name" value="MEMBRANE COMPONENT OF TRANSPORTER-RELATED"/>
    <property type="match status" value="1"/>
</dbReference>
<dbReference type="PANTHER" id="PTHR30572:SF4">
    <property type="entry name" value="ABC TRANSPORTER PERMEASE YTRF"/>
    <property type="match status" value="1"/>
</dbReference>
<evidence type="ECO:0000259" key="9">
    <source>
        <dbReference type="Pfam" id="PF12704"/>
    </source>
</evidence>
<feature type="transmembrane region" description="Helical" evidence="7">
    <location>
        <begin position="20"/>
        <end position="39"/>
    </location>
</feature>
<keyword evidence="5 7" id="KW-0472">Membrane</keyword>
<evidence type="ECO:0000256" key="4">
    <source>
        <dbReference type="ARBA" id="ARBA00022989"/>
    </source>
</evidence>
<dbReference type="InterPro" id="IPR003838">
    <property type="entry name" value="ABC3_permease_C"/>
</dbReference>
<evidence type="ECO:0000256" key="7">
    <source>
        <dbReference type="SAM" id="Phobius"/>
    </source>
</evidence>
<organism evidence="10 11">
    <name type="scientific">Vibrio qinghaiensis</name>
    <dbReference type="NCBI Taxonomy" id="2025808"/>
    <lineage>
        <taxon>Bacteria</taxon>
        <taxon>Pseudomonadati</taxon>
        <taxon>Pseudomonadota</taxon>
        <taxon>Gammaproteobacteria</taxon>
        <taxon>Vibrionales</taxon>
        <taxon>Vibrionaceae</taxon>
        <taxon>Vibrio</taxon>
    </lineage>
</organism>
<keyword evidence="11" id="KW-1185">Reference proteome</keyword>
<feature type="transmembrane region" description="Helical" evidence="7">
    <location>
        <begin position="388"/>
        <end position="410"/>
    </location>
</feature>
<gene>
    <name evidence="10" type="ORF">CCZ37_17705</name>
</gene>
<evidence type="ECO:0000313" key="11">
    <source>
        <dbReference type="Proteomes" id="UP000215148"/>
    </source>
</evidence>
<keyword evidence="2" id="KW-1003">Cell membrane</keyword>
<dbReference type="InterPro" id="IPR050250">
    <property type="entry name" value="Macrolide_Exporter_MacB"/>
</dbReference>
<feature type="transmembrane region" description="Helical" evidence="7">
    <location>
        <begin position="341"/>
        <end position="367"/>
    </location>
</feature>
<dbReference type="AlphaFoldDB" id="A0A223N3P3"/>
<evidence type="ECO:0000256" key="6">
    <source>
        <dbReference type="ARBA" id="ARBA00038076"/>
    </source>
</evidence>
<dbReference type="RefSeq" id="WP_094501805.1">
    <property type="nucleotide sequence ID" value="NZ_CAWNHI010000002.1"/>
</dbReference>
<feature type="domain" description="ABC3 transporter permease C-terminal" evidence="8">
    <location>
        <begin position="296"/>
        <end position="420"/>
    </location>
</feature>
<evidence type="ECO:0000259" key="8">
    <source>
        <dbReference type="Pfam" id="PF02687"/>
    </source>
</evidence>
<accession>A0A223N3P3</accession>
<dbReference type="Pfam" id="PF12704">
    <property type="entry name" value="MacB_PCD"/>
    <property type="match status" value="1"/>
</dbReference>
<sequence>MMLPIRQIYQEMAAEKLRLLLTILAVAWGTLCIATMLATGEGLRQGLTRSSQSGNGNLLYVTGGYASQTAGRFFEGKALSLQADDVELVRALPFIQRAEVSAQWDKRVSNQDNGTWQRPLAVNPEYQFLAGIEIAKGGRWINPLDNQQQRKVVVLGYNAAVQLFNSEDGWSWLEPQTLSINPVGQLIKIGDENFTVIGVIAQTSAEVEQGTPIDYAVFVPFRTWQRFNPNAAIAAINVQLNATVDREKAAQVIKQVIARKYGASASDAQILQVEDMLLRQKSMRRFLFGLQGFLGIIGLITLGVAGIGIANVMYATVKRSTRDIGVRMAVGATPTTIKLHYLVQALLTMSLGGLAGLGSTYGLITLLRYAPLEGNMLFEQLGKPLPELSFSIVFLVIAALAIVGVIAAWFPANRAASITPLEALQSE</sequence>
<dbReference type="GO" id="GO:0022857">
    <property type="term" value="F:transmembrane transporter activity"/>
    <property type="evidence" value="ECO:0007669"/>
    <property type="project" value="TreeGrafter"/>
</dbReference>
<proteinExistence type="inferred from homology"/>
<name>A0A223N3P3_9VIBR</name>